<dbReference type="InterPro" id="IPR000008">
    <property type="entry name" value="C2_dom"/>
</dbReference>
<dbReference type="SMART" id="SM00239">
    <property type="entry name" value="C2"/>
    <property type="match status" value="2"/>
</dbReference>
<dbReference type="Proteomes" id="UP001046870">
    <property type="component" value="Chromosome 8"/>
</dbReference>
<name>A0A9D3PYF9_MEGAT</name>
<dbReference type="GO" id="GO:0061817">
    <property type="term" value="P:endoplasmic reticulum-plasma membrane tethering"/>
    <property type="evidence" value="ECO:0007669"/>
    <property type="project" value="InterPro"/>
</dbReference>
<dbReference type="InterPro" id="IPR037752">
    <property type="entry name" value="C2C_KIAA1228"/>
</dbReference>
<accession>A0A9D3PYF9</accession>
<dbReference type="AlphaFoldDB" id="A0A9D3PYF9"/>
<dbReference type="PANTHER" id="PTHR45761">
    <property type="entry name" value="EXTENDED SYNAPTOTAGMIN-LIKE PROTEIN 2, ISOFORM C"/>
    <property type="match status" value="1"/>
</dbReference>
<feature type="domain" description="C2" evidence="1">
    <location>
        <begin position="201"/>
        <end position="323"/>
    </location>
</feature>
<proteinExistence type="predicted"/>
<reference evidence="2" key="1">
    <citation type="submission" date="2021-01" db="EMBL/GenBank/DDBJ databases">
        <authorList>
            <person name="Zahm M."/>
            <person name="Roques C."/>
            <person name="Cabau C."/>
            <person name="Klopp C."/>
            <person name="Donnadieu C."/>
            <person name="Jouanno E."/>
            <person name="Lampietro C."/>
            <person name="Louis A."/>
            <person name="Herpin A."/>
            <person name="Echchiki A."/>
            <person name="Berthelot C."/>
            <person name="Parey E."/>
            <person name="Roest-Crollius H."/>
            <person name="Braasch I."/>
            <person name="Postlethwait J."/>
            <person name="Bobe J."/>
            <person name="Montfort J."/>
            <person name="Bouchez O."/>
            <person name="Begum T."/>
            <person name="Mejri S."/>
            <person name="Adams A."/>
            <person name="Chen W.-J."/>
            <person name="Guiguen Y."/>
        </authorList>
    </citation>
    <scope>NUCLEOTIDE SEQUENCE</scope>
    <source>
        <strain evidence="2">YG-15Mar2019-1</strain>
        <tissue evidence="2">Brain</tissue>
    </source>
</reference>
<feature type="domain" description="C2" evidence="1">
    <location>
        <begin position="3"/>
        <end position="117"/>
    </location>
</feature>
<dbReference type="GO" id="GO:0035091">
    <property type="term" value="F:phosphatidylinositol binding"/>
    <property type="evidence" value="ECO:0007669"/>
    <property type="project" value="TreeGrafter"/>
</dbReference>
<dbReference type="EMBL" id="JAFDVH010000008">
    <property type="protein sequence ID" value="KAG7471889.1"/>
    <property type="molecule type" value="Genomic_DNA"/>
</dbReference>
<dbReference type="InterPro" id="IPR051634">
    <property type="entry name" value="Extended_Synaptotagmin"/>
</dbReference>
<gene>
    <name evidence="2" type="ORF">MATL_G00102840</name>
</gene>
<evidence type="ECO:0000313" key="2">
    <source>
        <dbReference type="EMBL" id="KAG7471889.1"/>
    </source>
</evidence>
<dbReference type="InterPro" id="IPR037749">
    <property type="entry name" value="Ext_Synaptotagmin_C2B"/>
</dbReference>
<evidence type="ECO:0000313" key="3">
    <source>
        <dbReference type="Proteomes" id="UP001046870"/>
    </source>
</evidence>
<keyword evidence="3" id="KW-1185">Reference proteome</keyword>
<dbReference type="GO" id="GO:0008429">
    <property type="term" value="F:phosphatidylethanolamine binding"/>
    <property type="evidence" value="ECO:0007669"/>
    <property type="project" value="TreeGrafter"/>
</dbReference>
<dbReference type="Gene3D" id="2.60.40.150">
    <property type="entry name" value="C2 domain"/>
    <property type="match status" value="2"/>
</dbReference>
<comment type="caution">
    <text evidence="2">The sequence shown here is derived from an EMBL/GenBank/DDBJ whole genome shotgun (WGS) entry which is preliminary data.</text>
</comment>
<dbReference type="InterPro" id="IPR035892">
    <property type="entry name" value="C2_domain_sf"/>
</dbReference>
<dbReference type="PROSITE" id="PS50004">
    <property type="entry name" value="C2"/>
    <property type="match status" value="2"/>
</dbReference>
<dbReference type="GO" id="GO:0005509">
    <property type="term" value="F:calcium ion binding"/>
    <property type="evidence" value="ECO:0007669"/>
    <property type="project" value="TreeGrafter"/>
</dbReference>
<dbReference type="FunFam" id="2.60.40.150:FF:000124">
    <property type="entry name" value="extended synaptotagmin-1 isoform X1"/>
    <property type="match status" value="1"/>
</dbReference>
<organism evidence="2 3">
    <name type="scientific">Megalops atlanticus</name>
    <name type="common">Tarpon</name>
    <name type="synonym">Clupea gigantea</name>
    <dbReference type="NCBI Taxonomy" id="7932"/>
    <lineage>
        <taxon>Eukaryota</taxon>
        <taxon>Metazoa</taxon>
        <taxon>Chordata</taxon>
        <taxon>Craniata</taxon>
        <taxon>Vertebrata</taxon>
        <taxon>Euteleostomi</taxon>
        <taxon>Actinopterygii</taxon>
        <taxon>Neopterygii</taxon>
        <taxon>Teleostei</taxon>
        <taxon>Elopiformes</taxon>
        <taxon>Megalopidae</taxon>
        <taxon>Megalops</taxon>
    </lineage>
</organism>
<dbReference type="CDD" id="cd04030">
    <property type="entry name" value="C2C_KIAA1228"/>
    <property type="match status" value="1"/>
</dbReference>
<dbReference type="GO" id="GO:0006869">
    <property type="term" value="P:lipid transport"/>
    <property type="evidence" value="ECO:0007669"/>
    <property type="project" value="InterPro"/>
</dbReference>
<dbReference type="GO" id="GO:0005789">
    <property type="term" value="C:endoplasmic reticulum membrane"/>
    <property type="evidence" value="ECO:0007669"/>
    <property type="project" value="TreeGrafter"/>
</dbReference>
<dbReference type="CDD" id="cd04050">
    <property type="entry name" value="C2B_Synaptotagmin-like"/>
    <property type="match status" value="1"/>
</dbReference>
<dbReference type="PANTHER" id="PTHR45761:SF3">
    <property type="entry name" value="EXTENDED SYNAPTOTAGMIN-1"/>
    <property type="match status" value="1"/>
</dbReference>
<dbReference type="OrthoDB" id="1029639at2759"/>
<dbReference type="SUPFAM" id="SSF49562">
    <property type="entry name" value="C2 domain (Calcium/lipid-binding domain, CaLB)"/>
    <property type="match status" value="2"/>
</dbReference>
<dbReference type="GO" id="GO:0031210">
    <property type="term" value="F:phosphatidylcholine binding"/>
    <property type="evidence" value="ECO:0007669"/>
    <property type="project" value="TreeGrafter"/>
</dbReference>
<dbReference type="FunFam" id="2.60.40.150:FF:000106">
    <property type="entry name" value="extended synaptotagmin-1 isoform X1"/>
    <property type="match status" value="1"/>
</dbReference>
<protein>
    <recommendedName>
        <fullName evidence="1">C2 domain-containing protein</fullName>
    </recommendedName>
</protein>
<dbReference type="Pfam" id="PF00168">
    <property type="entry name" value="C2"/>
    <property type="match status" value="2"/>
</dbReference>
<evidence type="ECO:0000259" key="1">
    <source>
        <dbReference type="PROSITE" id="PS50004"/>
    </source>
</evidence>
<sequence>MVLQFQSQQSYQNKVVPSAAVLFVYVERAHGLPLKKSGKEPKAGAELSLRGTSYRTKVCDRSTSPQWDESFHFLVCDPKQDMLIVKLSHSWGMALGSVVLPLRELLVEPGLVLDRWLTLDGALPESQILLRATVMILDSKLAACGKGPGETARALASAASAPDVEEVDSIIPSKETATAANQELRHRAVPAHGGGDQGRSDHGQVKLSLSYSTEENRLVVLVHACRHLIACTKDGSDSYVSFILLPDKNRTTKRKTSVKKRELNPEFNERFDFDLSLEEARHRRLDLSVKNSVSFMSRERELIGKVQIDLAQLDLSSGVTQWYNLTEEAS</sequence>
<dbReference type="GO" id="GO:0005544">
    <property type="term" value="F:calcium-dependent phospholipid binding"/>
    <property type="evidence" value="ECO:0007669"/>
    <property type="project" value="TreeGrafter"/>
</dbReference>